<dbReference type="Proteomes" id="UP000011087">
    <property type="component" value="Unassembled WGS sequence"/>
</dbReference>
<dbReference type="InterPro" id="IPR032675">
    <property type="entry name" value="LRR_dom_sf"/>
</dbReference>
<keyword evidence="4" id="KW-1185">Reference proteome</keyword>
<reference evidence="4" key="2">
    <citation type="submission" date="2012-11" db="EMBL/GenBank/DDBJ databases">
        <authorList>
            <person name="Kuo A."/>
            <person name="Curtis B.A."/>
            <person name="Tanifuji G."/>
            <person name="Burki F."/>
            <person name="Gruber A."/>
            <person name="Irimia M."/>
            <person name="Maruyama S."/>
            <person name="Arias M.C."/>
            <person name="Ball S.G."/>
            <person name="Gile G.H."/>
            <person name="Hirakawa Y."/>
            <person name="Hopkins J.F."/>
            <person name="Rensing S.A."/>
            <person name="Schmutz J."/>
            <person name="Symeonidi A."/>
            <person name="Elias M."/>
            <person name="Eveleigh R.J."/>
            <person name="Herman E.K."/>
            <person name="Klute M.J."/>
            <person name="Nakayama T."/>
            <person name="Obornik M."/>
            <person name="Reyes-Prieto A."/>
            <person name="Armbrust E.V."/>
            <person name="Aves S.J."/>
            <person name="Beiko R.G."/>
            <person name="Coutinho P."/>
            <person name="Dacks J.B."/>
            <person name="Durnford D.G."/>
            <person name="Fast N.M."/>
            <person name="Green B.R."/>
            <person name="Grisdale C."/>
            <person name="Hempe F."/>
            <person name="Henrissat B."/>
            <person name="Hoppner M.P."/>
            <person name="Ishida K.-I."/>
            <person name="Kim E."/>
            <person name="Koreny L."/>
            <person name="Kroth P.G."/>
            <person name="Liu Y."/>
            <person name="Malik S.-B."/>
            <person name="Maier U.G."/>
            <person name="McRose D."/>
            <person name="Mock T."/>
            <person name="Neilson J.A."/>
            <person name="Onodera N.T."/>
            <person name="Poole A.M."/>
            <person name="Pritham E.J."/>
            <person name="Richards T.A."/>
            <person name="Rocap G."/>
            <person name="Roy S.W."/>
            <person name="Sarai C."/>
            <person name="Schaack S."/>
            <person name="Shirato S."/>
            <person name="Slamovits C.H."/>
            <person name="Spencer D.F."/>
            <person name="Suzuki S."/>
            <person name="Worden A.Z."/>
            <person name="Zauner S."/>
            <person name="Barry K."/>
            <person name="Bell C."/>
            <person name="Bharti A.K."/>
            <person name="Crow J.A."/>
            <person name="Grimwood J."/>
            <person name="Kramer R."/>
            <person name="Lindquist E."/>
            <person name="Lucas S."/>
            <person name="Salamov A."/>
            <person name="McFadden G.I."/>
            <person name="Lane C.E."/>
            <person name="Keeling P.J."/>
            <person name="Gray M.W."/>
            <person name="Grigoriev I.V."/>
            <person name="Archibald J.M."/>
        </authorList>
    </citation>
    <scope>NUCLEOTIDE SEQUENCE</scope>
    <source>
        <strain evidence="4">CCMP2712</strain>
    </source>
</reference>
<feature type="compositionally biased region" description="Polar residues" evidence="1">
    <location>
        <begin position="121"/>
        <end position="133"/>
    </location>
</feature>
<dbReference type="GeneID" id="17296885"/>
<gene>
    <name evidence="2" type="ORF">GUITHDRAFT_113812</name>
</gene>
<protein>
    <submittedName>
        <fullName evidence="2 3">Uncharacterized protein</fullName>
    </submittedName>
</protein>
<proteinExistence type="predicted"/>
<reference evidence="2 4" key="1">
    <citation type="journal article" date="2012" name="Nature">
        <title>Algal genomes reveal evolutionary mosaicism and the fate of nucleomorphs.</title>
        <authorList>
            <consortium name="DOE Joint Genome Institute"/>
            <person name="Curtis B.A."/>
            <person name="Tanifuji G."/>
            <person name="Burki F."/>
            <person name="Gruber A."/>
            <person name="Irimia M."/>
            <person name="Maruyama S."/>
            <person name="Arias M.C."/>
            <person name="Ball S.G."/>
            <person name="Gile G.H."/>
            <person name="Hirakawa Y."/>
            <person name="Hopkins J.F."/>
            <person name="Kuo A."/>
            <person name="Rensing S.A."/>
            <person name="Schmutz J."/>
            <person name="Symeonidi A."/>
            <person name="Elias M."/>
            <person name="Eveleigh R.J."/>
            <person name="Herman E.K."/>
            <person name="Klute M.J."/>
            <person name="Nakayama T."/>
            <person name="Obornik M."/>
            <person name="Reyes-Prieto A."/>
            <person name="Armbrust E.V."/>
            <person name="Aves S.J."/>
            <person name="Beiko R.G."/>
            <person name="Coutinho P."/>
            <person name="Dacks J.B."/>
            <person name="Durnford D.G."/>
            <person name="Fast N.M."/>
            <person name="Green B.R."/>
            <person name="Grisdale C.J."/>
            <person name="Hempel F."/>
            <person name="Henrissat B."/>
            <person name="Hoppner M.P."/>
            <person name="Ishida K."/>
            <person name="Kim E."/>
            <person name="Koreny L."/>
            <person name="Kroth P.G."/>
            <person name="Liu Y."/>
            <person name="Malik S.B."/>
            <person name="Maier U.G."/>
            <person name="McRose D."/>
            <person name="Mock T."/>
            <person name="Neilson J.A."/>
            <person name="Onodera N.T."/>
            <person name="Poole A.M."/>
            <person name="Pritham E.J."/>
            <person name="Richards T.A."/>
            <person name="Rocap G."/>
            <person name="Roy S.W."/>
            <person name="Sarai C."/>
            <person name="Schaack S."/>
            <person name="Shirato S."/>
            <person name="Slamovits C.H."/>
            <person name="Spencer D.F."/>
            <person name="Suzuki S."/>
            <person name="Worden A.Z."/>
            <person name="Zauner S."/>
            <person name="Barry K."/>
            <person name="Bell C."/>
            <person name="Bharti A.K."/>
            <person name="Crow J.A."/>
            <person name="Grimwood J."/>
            <person name="Kramer R."/>
            <person name="Lindquist E."/>
            <person name="Lucas S."/>
            <person name="Salamov A."/>
            <person name="McFadden G.I."/>
            <person name="Lane C.E."/>
            <person name="Keeling P.J."/>
            <person name="Gray M.W."/>
            <person name="Grigoriev I.V."/>
            <person name="Archibald J.M."/>
        </authorList>
    </citation>
    <scope>NUCLEOTIDE SEQUENCE</scope>
    <source>
        <strain evidence="2 4">CCMP2712</strain>
    </source>
</reference>
<dbReference type="KEGG" id="gtt:GUITHDRAFT_113812"/>
<dbReference type="EMBL" id="JH993034">
    <property type="protein sequence ID" value="EKX40073.1"/>
    <property type="molecule type" value="Genomic_DNA"/>
</dbReference>
<dbReference type="AlphaFoldDB" id="L1IV05"/>
<feature type="region of interest" description="Disordered" evidence="1">
    <location>
        <begin position="240"/>
        <end position="274"/>
    </location>
</feature>
<dbReference type="EnsemblProtists" id="EKX40073">
    <property type="protein sequence ID" value="EKX40073"/>
    <property type="gene ID" value="GUITHDRAFT_113812"/>
</dbReference>
<name>L1IV05_GUITC</name>
<feature type="region of interest" description="Disordered" evidence="1">
    <location>
        <begin position="64"/>
        <end position="133"/>
    </location>
</feature>
<dbReference type="OrthoDB" id="1517790at2759"/>
<dbReference type="RefSeq" id="XP_005827053.1">
    <property type="nucleotide sequence ID" value="XM_005826996.1"/>
</dbReference>
<dbReference type="Gene3D" id="3.80.10.10">
    <property type="entry name" value="Ribonuclease Inhibitor"/>
    <property type="match status" value="1"/>
</dbReference>
<evidence type="ECO:0000313" key="2">
    <source>
        <dbReference type="EMBL" id="EKX40073.1"/>
    </source>
</evidence>
<dbReference type="HOGENOM" id="CLU_629230_0_0_1"/>
<evidence type="ECO:0000313" key="3">
    <source>
        <dbReference type="EnsemblProtists" id="EKX40073"/>
    </source>
</evidence>
<feature type="compositionally biased region" description="Low complexity" evidence="1">
    <location>
        <begin position="110"/>
        <end position="120"/>
    </location>
</feature>
<accession>L1IV05</accession>
<organism evidence="2">
    <name type="scientific">Guillardia theta (strain CCMP2712)</name>
    <name type="common">Cryptophyte</name>
    <dbReference type="NCBI Taxonomy" id="905079"/>
    <lineage>
        <taxon>Eukaryota</taxon>
        <taxon>Cryptophyceae</taxon>
        <taxon>Pyrenomonadales</taxon>
        <taxon>Geminigeraceae</taxon>
        <taxon>Guillardia</taxon>
    </lineage>
</organism>
<feature type="compositionally biased region" description="Basic and acidic residues" evidence="1">
    <location>
        <begin position="79"/>
        <end position="94"/>
    </location>
</feature>
<reference evidence="3" key="3">
    <citation type="submission" date="2015-06" db="UniProtKB">
        <authorList>
            <consortium name="EnsemblProtists"/>
        </authorList>
    </citation>
    <scope>IDENTIFICATION</scope>
</reference>
<dbReference type="PaxDb" id="55529-EKX40073"/>
<sequence length="436" mass="49032">MSQGSWQFILKGLPRLIDLEIDGNECSLVSGYRHVVIDQLQQIMRLDGTSILSADRENARNILKFNERQPTEVNSNRSSRNEQHDDNDNGDDKVSFWTHSEIDVPPPSSRPSSARRPATSHQNSAQYRLSNTNISTDAKQLSKVLAAKSSEYLQGPQKKMMAGLNEDENAQSDSQMFKVTENANFLNSNPILLEYLAEAAAGEEEEESVPEDVNHKEGGEAQTMLEKNFVSDGIMFVDSSAPNANGHAHHNGFDDNSASHSMRHDRPSSRRRVGFANELRKVTSAMSAVEAFSIEEIVEMMNTAKHADSQSLGEMLSEFAMGTAGQSPPQTNQRPTNKSDEMIIRRLLKTIEKLQSLQSKLALLESGSMPQEGNVNIDSLKKEIATLKIENTNMYHLQEENVSLRKQLKEIHERWNDNKLREQNSRLKTQVKHYKV</sequence>
<evidence type="ECO:0000313" key="4">
    <source>
        <dbReference type="Proteomes" id="UP000011087"/>
    </source>
</evidence>
<evidence type="ECO:0000256" key="1">
    <source>
        <dbReference type="SAM" id="MobiDB-lite"/>
    </source>
</evidence>